<evidence type="ECO:0000256" key="1">
    <source>
        <dbReference type="ARBA" id="ARBA00001946"/>
    </source>
</evidence>
<evidence type="ECO:0000256" key="6">
    <source>
        <dbReference type="ARBA" id="ARBA00038093"/>
    </source>
</evidence>
<evidence type="ECO:0000256" key="5">
    <source>
        <dbReference type="ARBA" id="ARBA00022842"/>
    </source>
</evidence>
<name>H1Z0R3_9EURY</name>
<accession>H1Z0R3</accession>
<comment type="cofactor">
    <cofactor evidence="1">
        <name>Mg(2+)</name>
        <dbReference type="ChEBI" id="CHEBI:18420"/>
    </cofactor>
</comment>
<dbReference type="OrthoDB" id="11616at2157"/>
<dbReference type="Pfam" id="PF01850">
    <property type="entry name" value="PIN"/>
    <property type="match status" value="1"/>
</dbReference>
<dbReference type="PANTHER" id="PTHR33653:SF1">
    <property type="entry name" value="RIBONUCLEASE VAPC2"/>
    <property type="match status" value="1"/>
</dbReference>
<proteinExistence type="inferred from homology"/>
<dbReference type="EMBL" id="CM001436">
    <property type="protein sequence ID" value="EHQ36206.1"/>
    <property type="molecule type" value="Genomic_DNA"/>
</dbReference>
<dbReference type="Proteomes" id="UP000005741">
    <property type="component" value="Chromosome"/>
</dbReference>
<evidence type="ECO:0000256" key="4">
    <source>
        <dbReference type="ARBA" id="ARBA00022801"/>
    </source>
</evidence>
<dbReference type="CDD" id="cd09881">
    <property type="entry name" value="PIN_VapC4-5_FitB-like"/>
    <property type="match status" value="1"/>
</dbReference>
<dbReference type="InterPro" id="IPR002716">
    <property type="entry name" value="PIN_dom"/>
</dbReference>
<dbReference type="PANTHER" id="PTHR33653">
    <property type="entry name" value="RIBONUCLEASE VAPC2"/>
    <property type="match status" value="1"/>
</dbReference>
<dbReference type="InterPro" id="IPR050556">
    <property type="entry name" value="Type_II_TA_system_RNase"/>
</dbReference>
<dbReference type="AlphaFoldDB" id="H1Z0R3"/>
<dbReference type="GO" id="GO:0046872">
    <property type="term" value="F:metal ion binding"/>
    <property type="evidence" value="ECO:0007669"/>
    <property type="project" value="UniProtKB-KW"/>
</dbReference>
<protein>
    <submittedName>
        <fullName evidence="8">PilT protein domain protein</fullName>
    </submittedName>
</protein>
<keyword evidence="3" id="KW-0479">Metal-binding</keyword>
<comment type="similarity">
    <text evidence="6">Belongs to the PINc/VapC protein family.</text>
</comment>
<dbReference type="RefSeq" id="WP_004078458.1">
    <property type="nucleotide sequence ID" value="NZ_CM001436.1"/>
</dbReference>
<gene>
    <name evidence="8" type="ORF">Metlim_2128</name>
</gene>
<keyword evidence="4" id="KW-0378">Hydrolase</keyword>
<dbReference type="GO" id="GO:0016787">
    <property type="term" value="F:hydrolase activity"/>
    <property type="evidence" value="ECO:0007669"/>
    <property type="project" value="UniProtKB-KW"/>
</dbReference>
<dbReference type="InParanoid" id="H1Z0R3"/>
<evidence type="ECO:0000259" key="7">
    <source>
        <dbReference type="Pfam" id="PF01850"/>
    </source>
</evidence>
<keyword evidence="5" id="KW-0460">Magnesium</keyword>
<dbReference type="InterPro" id="IPR029060">
    <property type="entry name" value="PIN-like_dom_sf"/>
</dbReference>
<evidence type="ECO:0000256" key="3">
    <source>
        <dbReference type="ARBA" id="ARBA00022723"/>
    </source>
</evidence>
<evidence type="ECO:0000256" key="2">
    <source>
        <dbReference type="ARBA" id="ARBA00022722"/>
    </source>
</evidence>
<evidence type="ECO:0000313" key="8">
    <source>
        <dbReference type="EMBL" id="EHQ36206.1"/>
    </source>
</evidence>
<reference evidence="8 9" key="1">
    <citation type="submission" date="2011-10" db="EMBL/GenBank/DDBJ databases">
        <title>The Improved High-Quality Draft genome of Methanoplanus limicola DSM 2279.</title>
        <authorList>
            <consortium name="US DOE Joint Genome Institute (JGI-PGF)"/>
            <person name="Lucas S."/>
            <person name="Copeland A."/>
            <person name="Lapidus A."/>
            <person name="Glavina del Rio T."/>
            <person name="Dalin E."/>
            <person name="Tice H."/>
            <person name="Bruce D."/>
            <person name="Goodwin L."/>
            <person name="Pitluck S."/>
            <person name="Peters L."/>
            <person name="Mikhailova N."/>
            <person name="Lu M."/>
            <person name="Kyrpides N."/>
            <person name="Mavromatis K."/>
            <person name="Ivanova N."/>
            <person name="Markowitz V."/>
            <person name="Cheng J.-F."/>
            <person name="Hugenholtz P."/>
            <person name="Woyke T."/>
            <person name="Wu D."/>
            <person name="Wirth R."/>
            <person name="Brambilla E.-M."/>
            <person name="Klenk H.-P."/>
            <person name="Eisen J.A."/>
        </authorList>
    </citation>
    <scope>NUCLEOTIDE SEQUENCE [LARGE SCALE GENOMIC DNA]</scope>
    <source>
        <strain evidence="8 9">DSM 2279</strain>
    </source>
</reference>
<keyword evidence="9" id="KW-1185">Reference proteome</keyword>
<dbReference type="Gene3D" id="3.40.50.1010">
    <property type="entry name" value="5'-nuclease"/>
    <property type="match status" value="1"/>
</dbReference>
<keyword evidence="2" id="KW-0540">Nuclease</keyword>
<dbReference type="SUPFAM" id="SSF88723">
    <property type="entry name" value="PIN domain-like"/>
    <property type="match status" value="1"/>
</dbReference>
<organism evidence="8 9">
    <name type="scientific">Methanoplanus limicola DSM 2279</name>
    <dbReference type="NCBI Taxonomy" id="937775"/>
    <lineage>
        <taxon>Archaea</taxon>
        <taxon>Methanobacteriati</taxon>
        <taxon>Methanobacteriota</taxon>
        <taxon>Stenosarchaea group</taxon>
        <taxon>Methanomicrobia</taxon>
        <taxon>Methanomicrobiales</taxon>
        <taxon>Methanomicrobiaceae</taxon>
        <taxon>Methanoplanus</taxon>
    </lineage>
</organism>
<dbReference type="STRING" id="937775.Metlim_2128"/>
<sequence length="137" mass="15871">MFILDSTFLIDLIRSQNNVKHKRAENLLKEMIEEKKNFSTTFVNVYELYKGAYRTNDIEGSLYRINEVLNDIDIIENSEKYYTVYGRISAELEKKGTPIGKFDELVAAIVLYNSAKLITNNSKDFEKILPPSDIINH</sequence>
<feature type="domain" description="PIN" evidence="7">
    <location>
        <begin position="3"/>
        <end position="127"/>
    </location>
</feature>
<evidence type="ECO:0000313" key="9">
    <source>
        <dbReference type="Proteomes" id="UP000005741"/>
    </source>
</evidence>
<dbReference type="HOGENOM" id="CLU_118482_3_2_2"/>
<dbReference type="GO" id="GO:0004518">
    <property type="term" value="F:nuclease activity"/>
    <property type="evidence" value="ECO:0007669"/>
    <property type="project" value="UniProtKB-KW"/>
</dbReference>